<organism evidence="1 2">
    <name type="scientific">Flavobacterium rhizosphaerae</name>
    <dbReference type="NCBI Taxonomy" id="3163298"/>
    <lineage>
        <taxon>Bacteria</taxon>
        <taxon>Pseudomonadati</taxon>
        <taxon>Bacteroidota</taxon>
        <taxon>Flavobacteriia</taxon>
        <taxon>Flavobacteriales</taxon>
        <taxon>Flavobacteriaceae</taxon>
        <taxon>Flavobacterium</taxon>
    </lineage>
</organism>
<dbReference type="Proteomes" id="UP001629156">
    <property type="component" value="Unassembled WGS sequence"/>
</dbReference>
<proteinExistence type="predicted"/>
<keyword evidence="2" id="KW-1185">Reference proteome</keyword>
<evidence type="ECO:0008006" key="3">
    <source>
        <dbReference type="Google" id="ProtNLM"/>
    </source>
</evidence>
<accession>A0ABW8YYJ9</accession>
<evidence type="ECO:0000313" key="1">
    <source>
        <dbReference type="EMBL" id="MFL9845179.1"/>
    </source>
</evidence>
<gene>
    <name evidence="1" type="ORF">ABS766_12190</name>
</gene>
<dbReference type="EMBL" id="JBELPZ010000013">
    <property type="protein sequence ID" value="MFL9845179.1"/>
    <property type="molecule type" value="Genomic_DNA"/>
</dbReference>
<dbReference type="RefSeq" id="WP_408085449.1">
    <property type="nucleotide sequence ID" value="NZ_JBELPZ010000013.1"/>
</dbReference>
<comment type="caution">
    <text evidence="1">The sequence shown here is derived from an EMBL/GenBank/DDBJ whole genome shotgun (WGS) entry which is preliminary data.</text>
</comment>
<sequence length="225" mass="25578">MNVDKQILDRVNYLIDLSNKALATEYYVEDLTITSWVDSETYNNFESASLSFIINIYGDNHPYYTIFLSKVKGPRPSYVEAGRGILSSIKTEIEKGWLITIKSLITAEIFTDFIETAEYLLKQNYKDPAAVIIGSVLEEHLRQLCRKNGITVDNDKTGKLLQKTADTINSELSNAGVYNRLDQKSVTAWLDLRNKAAHGLYTEYTKDQVETMLDGILNFINRNSL</sequence>
<reference evidence="1 2" key="1">
    <citation type="submission" date="2024-06" db="EMBL/GenBank/DDBJ databases">
        <authorList>
            <person name="Kaempfer P."/>
            <person name="Viver T."/>
        </authorList>
    </citation>
    <scope>NUCLEOTIDE SEQUENCE [LARGE SCALE GENOMIC DNA]</scope>
    <source>
        <strain evidence="1 2">ST-119</strain>
    </source>
</reference>
<protein>
    <recommendedName>
        <fullName evidence="3">DUF4145 domain-containing protein</fullName>
    </recommendedName>
</protein>
<name>A0ABW8YYJ9_9FLAO</name>
<evidence type="ECO:0000313" key="2">
    <source>
        <dbReference type="Proteomes" id="UP001629156"/>
    </source>
</evidence>